<dbReference type="GO" id="GO:0030313">
    <property type="term" value="C:cell envelope"/>
    <property type="evidence" value="ECO:0007669"/>
    <property type="project" value="UniProtKB-SubCell"/>
</dbReference>
<sequence length="361" mass="38994">MSKWMNKWMCKPLTVGPLAAALLVGSVTMTAQADGGADASDASAVEAVKRISAMDFTRSQLNDILLPAHQQLAQASAALSTASRAFCAAPASGTFAAMQAQYVNTLLAWRTIEIAPLGPSAEPEVGRVMEGQAQSPAQILTLIPQQTSKDMVDGQAAFEATKLPAWGIGFKAIESLLYTDKPAQSIERLRPAAACSYLVWQTQVVSYQAEILRRAWQGLSRGVAYDMSYPRTYQTQLFNRMIEGARDLEHKVGLHQPQWLDQRAGATVPALKANVAGLRALLTGEPRAIGLDDFMLSREDQPRWTLIDNALKALEAALPANDKALTNAQARQIVAAANRLADVLEKDLAPAMSIKIGKVKR</sequence>
<reference evidence="5" key="1">
    <citation type="submission" date="2024-05" db="EMBL/GenBank/DDBJ databases">
        <authorList>
            <person name="Yang L."/>
            <person name="Pan L."/>
        </authorList>
    </citation>
    <scope>NUCLEOTIDE SEQUENCE</scope>
    <source>
        <strain evidence="5">FCG-7</strain>
    </source>
</reference>
<feature type="signal peptide" evidence="3">
    <location>
        <begin position="1"/>
        <end position="33"/>
    </location>
</feature>
<evidence type="ECO:0000256" key="1">
    <source>
        <dbReference type="ARBA" id="ARBA00004196"/>
    </source>
</evidence>
<comment type="subcellular location">
    <subcellularLocation>
        <location evidence="1">Cell envelope</location>
    </subcellularLocation>
</comment>
<feature type="chain" id="PRO_5043537498" evidence="3">
    <location>
        <begin position="34"/>
        <end position="361"/>
    </location>
</feature>
<evidence type="ECO:0000313" key="5">
    <source>
        <dbReference type="EMBL" id="XBM01401.1"/>
    </source>
</evidence>
<evidence type="ECO:0000259" key="4">
    <source>
        <dbReference type="Pfam" id="PF09375"/>
    </source>
</evidence>
<dbReference type="Pfam" id="PF09375">
    <property type="entry name" value="Peptidase_M75"/>
    <property type="match status" value="1"/>
</dbReference>
<organism evidence="5">
    <name type="scientific">Chitinibacter mangrovi</name>
    <dbReference type="NCBI Taxonomy" id="3153927"/>
    <lineage>
        <taxon>Bacteria</taxon>
        <taxon>Pseudomonadati</taxon>
        <taxon>Pseudomonadota</taxon>
        <taxon>Betaproteobacteria</taxon>
        <taxon>Neisseriales</taxon>
        <taxon>Chitinibacteraceae</taxon>
        <taxon>Chitinibacter</taxon>
    </lineage>
</organism>
<dbReference type="KEGG" id="cmav:ABHF33_03675"/>
<protein>
    <submittedName>
        <fullName evidence="5">Imelysin family protein</fullName>
    </submittedName>
</protein>
<dbReference type="RefSeq" id="WP_348945698.1">
    <property type="nucleotide sequence ID" value="NZ_CP157355.1"/>
</dbReference>
<accession>A0AAU7FB46</accession>
<dbReference type="Gene3D" id="1.20.1420.20">
    <property type="entry name" value="M75 peptidase, HXXE motif"/>
    <property type="match status" value="1"/>
</dbReference>
<name>A0AAU7FB46_9NEIS</name>
<dbReference type="InterPro" id="IPR018976">
    <property type="entry name" value="Imelysin-like"/>
</dbReference>
<gene>
    <name evidence="5" type="ORF">ABHF33_03675</name>
</gene>
<feature type="domain" description="Imelysin-like" evidence="4">
    <location>
        <begin position="66"/>
        <end position="343"/>
    </location>
</feature>
<dbReference type="InterPro" id="IPR038352">
    <property type="entry name" value="Imelysin_sf"/>
</dbReference>
<proteinExistence type="predicted"/>
<dbReference type="EMBL" id="CP157355">
    <property type="protein sequence ID" value="XBM01401.1"/>
    <property type="molecule type" value="Genomic_DNA"/>
</dbReference>
<evidence type="ECO:0000256" key="2">
    <source>
        <dbReference type="ARBA" id="ARBA00022729"/>
    </source>
</evidence>
<dbReference type="AlphaFoldDB" id="A0AAU7FB46"/>
<evidence type="ECO:0000256" key="3">
    <source>
        <dbReference type="SAM" id="SignalP"/>
    </source>
</evidence>
<keyword evidence="2 3" id="KW-0732">Signal</keyword>